<name>A0A3R7LJ16_9TRYP</name>
<protein>
    <submittedName>
        <fullName evidence="3">Efhand domain-containing protein</fullName>
    </submittedName>
</protein>
<keyword evidence="1" id="KW-0677">Repeat</keyword>
<gene>
    <name evidence="3" type="ORF">Tco025E_05508</name>
</gene>
<evidence type="ECO:0000313" key="3">
    <source>
        <dbReference type="EMBL" id="RNF15467.1"/>
    </source>
</evidence>
<reference evidence="3 4" key="1">
    <citation type="journal article" date="2018" name="BMC Genomics">
        <title>Genomic comparison of Trypanosoma conorhini and Trypanosoma rangeli to Trypanosoma cruzi strains of high and low virulence.</title>
        <authorList>
            <person name="Bradwell K.R."/>
            <person name="Koparde V.N."/>
            <person name="Matveyev A.V."/>
            <person name="Serrano M.G."/>
            <person name="Alves J.M."/>
            <person name="Parikh H."/>
            <person name="Huang B."/>
            <person name="Lee V."/>
            <person name="Espinosa-Alvarez O."/>
            <person name="Ortiz P.A."/>
            <person name="Costa-Martins A.G."/>
            <person name="Teixeira M.M."/>
            <person name="Buck G.A."/>
        </authorList>
    </citation>
    <scope>NUCLEOTIDE SEQUENCE [LARGE SCALE GENOMIC DNA]</scope>
    <source>
        <strain evidence="3 4">025E</strain>
    </source>
</reference>
<dbReference type="PANTHER" id="PTHR23048">
    <property type="entry name" value="MYOSIN LIGHT CHAIN 1, 3"/>
    <property type="match status" value="1"/>
</dbReference>
<evidence type="ECO:0000256" key="1">
    <source>
        <dbReference type="ARBA" id="ARBA00022737"/>
    </source>
</evidence>
<dbReference type="FunFam" id="1.10.238.10:FF:000003">
    <property type="entry name" value="Calmodulin A"/>
    <property type="match status" value="1"/>
</dbReference>
<evidence type="ECO:0000259" key="2">
    <source>
        <dbReference type="PROSITE" id="PS50222"/>
    </source>
</evidence>
<proteinExistence type="predicted"/>
<dbReference type="PROSITE" id="PS50222">
    <property type="entry name" value="EF_HAND_2"/>
    <property type="match status" value="1"/>
</dbReference>
<dbReference type="AlphaFoldDB" id="A0A3R7LJ16"/>
<accession>A0A3R7LJ16</accession>
<feature type="domain" description="EF-hand" evidence="2">
    <location>
        <begin position="79"/>
        <end position="114"/>
    </location>
</feature>
<dbReference type="GO" id="GO:0005509">
    <property type="term" value="F:calcium ion binding"/>
    <property type="evidence" value="ECO:0007669"/>
    <property type="project" value="InterPro"/>
</dbReference>
<dbReference type="InterPro" id="IPR002048">
    <property type="entry name" value="EF_hand_dom"/>
</dbReference>
<dbReference type="Gene3D" id="1.10.238.10">
    <property type="entry name" value="EF-hand"/>
    <property type="match status" value="1"/>
</dbReference>
<evidence type="ECO:0000313" key="4">
    <source>
        <dbReference type="Proteomes" id="UP000284403"/>
    </source>
</evidence>
<dbReference type="OrthoDB" id="26525at2759"/>
<keyword evidence="4" id="KW-1185">Reference proteome</keyword>
<dbReference type="GO" id="GO:0016460">
    <property type="term" value="C:myosin II complex"/>
    <property type="evidence" value="ECO:0007669"/>
    <property type="project" value="TreeGrafter"/>
</dbReference>
<sequence length="164" mass="18262">MSVPTAALLQTFDLYDTDRVGHIPATCIPHVLRSCGMFSTPAEMAALLRRHFASGDTVTRSEFQKFLQQTQALKTQDFRSAEELATALKVFDTSDAGALTPEELRVILTRMGEAIDADAYQRVLVGLEPNEEGTLDVARLAAHMLRPTREYKLTPRQILDELAR</sequence>
<dbReference type="GeneID" id="40319119"/>
<dbReference type="PANTHER" id="PTHR23048:SF0">
    <property type="entry name" value="CALMODULIN LIKE 3"/>
    <property type="match status" value="1"/>
</dbReference>
<dbReference type="SUPFAM" id="SSF47473">
    <property type="entry name" value="EF-hand"/>
    <property type="match status" value="1"/>
</dbReference>
<dbReference type="RefSeq" id="XP_029227494.1">
    <property type="nucleotide sequence ID" value="XM_029372402.1"/>
</dbReference>
<dbReference type="Proteomes" id="UP000284403">
    <property type="component" value="Unassembled WGS sequence"/>
</dbReference>
<comment type="caution">
    <text evidence="3">The sequence shown here is derived from an EMBL/GenBank/DDBJ whole genome shotgun (WGS) entry which is preliminary data.</text>
</comment>
<dbReference type="InterPro" id="IPR011992">
    <property type="entry name" value="EF-hand-dom_pair"/>
</dbReference>
<organism evidence="3 4">
    <name type="scientific">Trypanosoma conorhini</name>
    <dbReference type="NCBI Taxonomy" id="83891"/>
    <lineage>
        <taxon>Eukaryota</taxon>
        <taxon>Discoba</taxon>
        <taxon>Euglenozoa</taxon>
        <taxon>Kinetoplastea</taxon>
        <taxon>Metakinetoplastina</taxon>
        <taxon>Trypanosomatida</taxon>
        <taxon>Trypanosomatidae</taxon>
        <taxon>Trypanosoma</taxon>
    </lineage>
</organism>
<dbReference type="InterPro" id="IPR050230">
    <property type="entry name" value="CALM/Myosin/TropC-like"/>
</dbReference>
<dbReference type="EMBL" id="MKKU01000326">
    <property type="protein sequence ID" value="RNF15467.1"/>
    <property type="molecule type" value="Genomic_DNA"/>
</dbReference>